<reference evidence="2" key="1">
    <citation type="submission" date="2022-07" db="EMBL/GenBank/DDBJ databases">
        <title>Phylogenomic reconstructions and comparative analyses of Kickxellomycotina fungi.</title>
        <authorList>
            <person name="Reynolds N.K."/>
            <person name="Stajich J.E."/>
            <person name="Barry K."/>
            <person name="Grigoriev I.V."/>
            <person name="Crous P."/>
            <person name="Smith M.E."/>
        </authorList>
    </citation>
    <scope>NUCLEOTIDE SEQUENCE</scope>
    <source>
        <strain evidence="2">BCRC 34489</strain>
    </source>
</reference>
<dbReference type="Gene3D" id="3.30.559.10">
    <property type="entry name" value="Chloramphenicol acetyltransferase-like domain"/>
    <property type="match status" value="1"/>
</dbReference>
<dbReference type="EMBL" id="JANBUM010000154">
    <property type="protein sequence ID" value="KAJ2783102.1"/>
    <property type="molecule type" value="Genomic_DNA"/>
</dbReference>
<dbReference type="Proteomes" id="UP001140172">
    <property type="component" value="Unassembled WGS sequence"/>
</dbReference>
<comment type="caution">
    <text evidence="2">The sequence shown here is derived from an EMBL/GenBank/DDBJ whole genome shotgun (WGS) entry which is preliminary data.</text>
</comment>
<sequence length="332" mass="37510">MAHYIVDCPGYVAVIQRWCEIYRLLASGNSEKISSLPPISISRKEAWGSLPKERVPVDKETAGIYTGFSMFAEVFACISPKLRGYIADKVAKRQNAKTHIFHITRSDLDSLRHSIDQFLKDSSDMADTDLIMALSTRAIARAQETIRQRSRKNRFFRAFRSRKQIMPLITVFEVRDRLGLDDVDYAGNMLIPKIATKDANMLHTPTTTETLADTVNDLGLVTKDISPAYIASHIDMVMPRPSSFARPIARFIGHKNALTYVYDQSPYMYGVDFGTGNPDWVSPIEPFRVNLVQLLACKDPAEGVDVFMSVYPKVMEQVLKNESWTSVAKLLY</sequence>
<dbReference type="AlphaFoldDB" id="A0A9W8HDS7"/>
<keyword evidence="3" id="KW-1185">Reference proteome</keyword>
<proteinExistence type="predicted"/>
<dbReference type="GO" id="GO:0044550">
    <property type="term" value="P:secondary metabolite biosynthetic process"/>
    <property type="evidence" value="ECO:0007669"/>
    <property type="project" value="TreeGrafter"/>
</dbReference>
<gene>
    <name evidence="2" type="ORF">GGI15_002698</name>
</gene>
<dbReference type="GO" id="GO:0016747">
    <property type="term" value="F:acyltransferase activity, transferring groups other than amino-acyl groups"/>
    <property type="evidence" value="ECO:0007669"/>
    <property type="project" value="TreeGrafter"/>
</dbReference>
<keyword evidence="1" id="KW-0808">Transferase</keyword>
<name>A0A9W8HDS7_9FUNG</name>
<organism evidence="2 3">
    <name type="scientific">Coemansia interrupta</name>
    <dbReference type="NCBI Taxonomy" id="1126814"/>
    <lineage>
        <taxon>Eukaryota</taxon>
        <taxon>Fungi</taxon>
        <taxon>Fungi incertae sedis</taxon>
        <taxon>Zoopagomycota</taxon>
        <taxon>Kickxellomycotina</taxon>
        <taxon>Kickxellomycetes</taxon>
        <taxon>Kickxellales</taxon>
        <taxon>Kickxellaceae</taxon>
        <taxon>Coemansia</taxon>
    </lineage>
</organism>
<dbReference type="InterPro" id="IPR050317">
    <property type="entry name" value="Plant_Fungal_Acyltransferase"/>
</dbReference>
<dbReference type="PANTHER" id="PTHR31642">
    <property type="entry name" value="TRICHOTHECENE 3-O-ACETYLTRANSFERASE"/>
    <property type="match status" value="1"/>
</dbReference>
<protein>
    <submittedName>
        <fullName evidence="2">Uncharacterized protein</fullName>
    </submittedName>
</protein>
<evidence type="ECO:0000313" key="3">
    <source>
        <dbReference type="Proteomes" id="UP001140172"/>
    </source>
</evidence>
<evidence type="ECO:0000313" key="2">
    <source>
        <dbReference type="EMBL" id="KAJ2783102.1"/>
    </source>
</evidence>
<evidence type="ECO:0000256" key="1">
    <source>
        <dbReference type="ARBA" id="ARBA00022679"/>
    </source>
</evidence>
<accession>A0A9W8HDS7</accession>
<dbReference type="PANTHER" id="PTHR31642:SF310">
    <property type="entry name" value="FATTY ALCOHOL:CAFFEOYL-COA ACYLTRANSFERASE"/>
    <property type="match status" value="1"/>
</dbReference>
<dbReference type="OrthoDB" id="1862401at2759"/>
<dbReference type="InterPro" id="IPR023213">
    <property type="entry name" value="CAT-like_dom_sf"/>
</dbReference>